<dbReference type="InterPro" id="IPR013098">
    <property type="entry name" value="Ig_I-set"/>
</dbReference>
<dbReference type="CDD" id="cd20956">
    <property type="entry name" value="IgI_4_Dscam"/>
    <property type="match status" value="1"/>
</dbReference>
<keyword evidence="7 11" id="KW-0472">Membrane</keyword>
<dbReference type="InterPro" id="IPR021012">
    <property type="entry name" value="Dscam1_C"/>
</dbReference>
<feature type="chain" id="PRO_5044660106" evidence="12">
    <location>
        <begin position="34"/>
        <end position="2011"/>
    </location>
</feature>
<dbReference type="InterPro" id="IPR007110">
    <property type="entry name" value="Ig-like_dom"/>
</dbReference>
<feature type="compositionally biased region" description="Basic and acidic residues" evidence="10">
    <location>
        <begin position="1966"/>
        <end position="1985"/>
    </location>
</feature>
<feature type="domain" description="Fibronectin type-III" evidence="14">
    <location>
        <begin position="1407"/>
        <end position="1500"/>
    </location>
</feature>
<feature type="signal peptide" evidence="12">
    <location>
        <begin position="1"/>
        <end position="33"/>
    </location>
</feature>
<dbReference type="GO" id="GO:0070593">
    <property type="term" value="P:dendrite self-avoidance"/>
    <property type="evidence" value="ECO:0007669"/>
    <property type="project" value="TreeGrafter"/>
</dbReference>
<feature type="region of interest" description="Disordered" evidence="10">
    <location>
        <begin position="1104"/>
        <end position="1127"/>
    </location>
</feature>
<dbReference type="FunFam" id="2.60.40.10:FF:000394">
    <property type="entry name" value="Down syndrome cell adhesion molecule, isoform J"/>
    <property type="match status" value="1"/>
</dbReference>
<feature type="domain" description="Fibronectin type-III" evidence="14">
    <location>
        <begin position="1123"/>
        <end position="1219"/>
    </location>
</feature>
<dbReference type="PROSITE" id="PS50853">
    <property type="entry name" value="FN3"/>
    <property type="match status" value="6"/>
</dbReference>
<dbReference type="FunFam" id="2.60.40.10:FF:000311">
    <property type="entry name" value="Down syndrome cell adhesion molecule, isoform D"/>
    <property type="match status" value="1"/>
</dbReference>
<dbReference type="CDD" id="cd20958">
    <property type="entry name" value="IgI_5_Dscam"/>
    <property type="match status" value="1"/>
</dbReference>
<dbReference type="FunFam" id="2.60.40.10:FF:000310">
    <property type="entry name" value="Down syndrome cell adhesion molecule, isoform D"/>
    <property type="match status" value="1"/>
</dbReference>
<feature type="region of interest" description="Disordered" evidence="10">
    <location>
        <begin position="1807"/>
        <end position="2011"/>
    </location>
</feature>
<evidence type="ECO:0000313" key="17">
    <source>
        <dbReference type="RefSeq" id="XP_026295712.1"/>
    </source>
</evidence>
<accession>A0A8B8GVJ7</accession>
<feature type="domain" description="Fibronectin type-III" evidence="14">
    <location>
        <begin position="1223"/>
        <end position="1319"/>
    </location>
</feature>
<feature type="domain" description="Ig-like" evidence="13">
    <location>
        <begin position="620"/>
        <end position="713"/>
    </location>
</feature>
<gene>
    <name evidence="15" type="primary">408786</name>
    <name evidence="17" type="synonym">Dscam</name>
</gene>
<feature type="compositionally biased region" description="Basic and acidic residues" evidence="10">
    <location>
        <begin position="1939"/>
        <end position="1956"/>
    </location>
</feature>
<evidence type="ECO:0000256" key="11">
    <source>
        <dbReference type="SAM" id="Phobius"/>
    </source>
</evidence>
<keyword evidence="8" id="KW-1015">Disulfide bond</keyword>
<feature type="domain" description="Fibronectin type-III" evidence="14">
    <location>
        <begin position="1018"/>
        <end position="1118"/>
    </location>
</feature>
<evidence type="ECO:0000256" key="7">
    <source>
        <dbReference type="ARBA" id="ARBA00023136"/>
    </source>
</evidence>
<dbReference type="FunFam" id="2.60.40.10:FF:000719">
    <property type="entry name" value="nephrin isoform X1"/>
    <property type="match status" value="1"/>
</dbReference>
<dbReference type="FunFam" id="2.60.40.10:FF:000410">
    <property type="entry name" value="Down syndrome cell adhesion molecule, isoform H"/>
    <property type="match status" value="1"/>
</dbReference>
<dbReference type="RefSeq" id="XP_026295712.1">
    <property type="nucleotide sequence ID" value="XM_026439927.1"/>
</dbReference>
<evidence type="ECO:0000313" key="15">
    <source>
        <dbReference type="EnsemblMetazoa" id="XP_026295712"/>
    </source>
</evidence>
<feature type="domain" description="Ig-like" evidence="13">
    <location>
        <begin position="1312"/>
        <end position="1399"/>
    </location>
</feature>
<reference evidence="15" key="1">
    <citation type="submission" date="2021-01" db="UniProtKB">
        <authorList>
            <consortium name="EnsemblMetazoa"/>
        </authorList>
    </citation>
    <scope>IDENTIFICATION</scope>
    <source>
        <strain evidence="15">DH4</strain>
    </source>
</reference>
<dbReference type="InterPro" id="IPR036179">
    <property type="entry name" value="Ig-like_dom_sf"/>
</dbReference>
<comment type="subcellular location">
    <subcellularLocation>
        <location evidence="1">Membrane</location>
        <topology evidence="1">Single-pass membrane protein</topology>
    </subcellularLocation>
</comment>
<dbReference type="CDD" id="cd00063">
    <property type="entry name" value="FN3"/>
    <property type="match status" value="6"/>
</dbReference>
<feature type="transmembrane region" description="Helical" evidence="11">
    <location>
        <begin position="1629"/>
        <end position="1652"/>
    </location>
</feature>
<sequence length="2011" mass="220191">MWLDPPGGGCNIPTYLTTMLLLAVLALTNVACAEDESMGPVFVKEPPNRVDFSNGTGAVVECQARGNPQPDIIWVRADGSAVGDVPGLRQVLPNGNLVFPPFRAEDYRQEVHAQVYSCLARSPAGSVHSRDVNVRAVVAQYYDTDVNKEYAIRGNSAILKCVVPSFVADFVKVLSWHTDQGEEFVPGDDYDGKYLVLPSGELHIRDVGPEDGYKTYQCRTKHRLTGETRLSATKGRLVITEPVGSVRPRIPSTDDVRGLRSAANGSQALICPAQGFPVPSNRWYKFIEGSSRRQPVQLNERVRQVSGTLIIREARVEDSGKYLCIVNNSVGGESVETVLTVTAPLGAEIEPSTQTIDFGRPATFTCNVRGNPIKTVSWLKDGKPLGLEEAVLRIESVKKEDKGMYQCFVRNDQESAQATAELKLGGRFEPPQIRQAFAEETLQPGPSMFLKCVASGNPTPEITWELDGKRLSNTERLQVGQYVTVNGDVVSHLNISSTHTNDGGLYKCIAASKVGSAEHSARLNVYGLPFIRHMDKKAIVAGETLRVTCPVAGYPIESIVWERDTRVLPINRKQKVFPNGTLIIENVERMSDQATYTCVARNAQGYSARGTLEVQVMVGPQLLPIAFNAEVANSGDSVSVPCSILKGDMPMDISWAFNGVAIDTSRDPSITVTRISKHLSTLSIDGVSARHAGEYACSASNLAGSVSRSATLTVNVPPRWILEPTDKAFAQGSDARVECKADGFPKPQVTWKKAAGDTPGDYTDLKLSNPDISVEDGTLSINNIQKTNEGYYLCEAVNGIGAGLSAVIFISVQAPPHFEIKLKNQTARRGEPAVLQCEAQGEKPIGILWNMNNKRLDPKSDSRYTIREEILANGVLSDLSIKRTERSDSALFTCVATNAFGSDDTSINMIVQEVPEVPYGLKVLDKSGRSVQLSWAAPYDGNSPIKRYVIEYKISKGSWETDIDRVLVPGSQQNVAGVFNLRPATTYHLRIVAENEIGASDPSDTVTIITAEEAPSGPPTSIRVDDLDQHTLKVTWKPPPREDWNGEILGYYVGYRLSSSEKPYMFETVDFSKEDGKEHHLQIMNLKTYTQYSVVVQAFNKVGSGPMSEERRQHTAEGVPEQPPHDTTCTTLTSQTIRISWMSPPLSAANGVITGYKVIYGPSDTWYDENTKDTKITSSSETILHGLKKYTNYSMQVLAFTSGGDGVKSAPIHCQTEQDAPEAPIAIKALVMSSESILVSWRPPSQPNGVITQYTVYTKADNAEEPTSQKVPPNQLTHEASELDKTRRYDFWVTASTNIGEGEASKIVALAPSVRVPAKIASFDDKFTATYKEDVKLPCLAVGVPAPEVTWKVRGAVLQSSDRLRQLPEGSLFIKEVDRTDAGEYSCYVENTFGHDTVTHQLIVHAPPHSPQITLTATTTNSLTMKVRPHPTDNAPIHGYTIHYKPEFGDWDTAQISSTVQKYTLENLLCGSRYQIYVTAYNGIGTGDPSDMLNTRTKGSKPIIPEAARFIEVATNSITLHLNAWSDGGCPMIYFVVEHKKKNQQEWNQVSNNVKPGGNFVVLDLVPATWYHLRVTAHNNAGFAVAEYEFATLTVTGGTIAPPVRNGDNDSTDVRRYFPWLPGWLDVNVVVPVGATIVVIIVGIVVICVALSRRTRGPEQTRLRGISSADEKYYEGQYDVVYQQTGVGGATLDKRRPDLRDELGYIAPPNRKLPPVPGSNYNTCDRIKRGTVISGTGSIRSHSTWDPRRHMYEELNHCAPNRRCPPPPRMGSAEGLSHRGMEDEICPYATFHLLGFREEMDPSKAMQFQTFPHPGNGHSGTMGPPVGHPTNASAHSRSGSQSMPRQNGRYSRVPSQGGGSGTHNVFSPEYDDPANCAPEEDQYGSQYGQYGAPYDHYGSRGSVGRRSVGSARNIPVSGSPEPPPPPPRNHDQNNSSFNDSKESNEISEAECDRDQLVNRNYGVNARGKDGMTTEEMRKLIERKPNEAPSRQTGSGHGGHGGLLTPYDTVAV</sequence>
<keyword evidence="2 11" id="KW-0812">Transmembrane</keyword>
<feature type="domain" description="Ig-like" evidence="13">
    <location>
        <begin position="154"/>
        <end position="231"/>
    </location>
</feature>
<evidence type="ECO:0000259" key="13">
    <source>
        <dbReference type="PROSITE" id="PS50835"/>
    </source>
</evidence>
<evidence type="ECO:0000256" key="1">
    <source>
        <dbReference type="ARBA" id="ARBA00004167"/>
    </source>
</evidence>
<feature type="domain" description="Ig-like" evidence="13">
    <location>
        <begin position="718"/>
        <end position="811"/>
    </location>
</feature>
<dbReference type="InterPro" id="IPR003961">
    <property type="entry name" value="FN3_dom"/>
</dbReference>
<dbReference type="GO" id="GO:0007156">
    <property type="term" value="P:homophilic cell adhesion via plasma membrane adhesion molecules"/>
    <property type="evidence" value="ECO:0007669"/>
    <property type="project" value="TreeGrafter"/>
</dbReference>
<keyword evidence="4" id="KW-0677">Repeat</keyword>
<evidence type="ECO:0000256" key="10">
    <source>
        <dbReference type="SAM" id="MobiDB-lite"/>
    </source>
</evidence>
<dbReference type="SMART" id="SM00060">
    <property type="entry name" value="FN3"/>
    <property type="match status" value="6"/>
</dbReference>
<accession>A0A7M7L1C1</accession>
<feature type="domain" description="Ig-like" evidence="13">
    <location>
        <begin position="344"/>
        <end position="423"/>
    </location>
</feature>
<organism evidence="15">
    <name type="scientific">Apis mellifera</name>
    <name type="common">Honeybee</name>
    <dbReference type="NCBI Taxonomy" id="7460"/>
    <lineage>
        <taxon>Eukaryota</taxon>
        <taxon>Metazoa</taxon>
        <taxon>Ecdysozoa</taxon>
        <taxon>Arthropoda</taxon>
        <taxon>Hexapoda</taxon>
        <taxon>Insecta</taxon>
        <taxon>Pterygota</taxon>
        <taxon>Neoptera</taxon>
        <taxon>Endopterygota</taxon>
        <taxon>Hymenoptera</taxon>
        <taxon>Apocrita</taxon>
        <taxon>Aculeata</taxon>
        <taxon>Apoidea</taxon>
        <taxon>Anthophila</taxon>
        <taxon>Apidae</taxon>
        <taxon>Apis</taxon>
    </lineage>
</organism>
<keyword evidence="5" id="KW-0130">Cell adhesion</keyword>
<dbReference type="Pfam" id="PF13927">
    <property type="entry name" value="Ig_3"/>
    <property type="match status" value="2"/>
</dbReference>
<evidence type="ECO:0000256" key="9">
    <source>
        <dbReference type="ARBA" id="ARBA00023319"/>
    </source>
</evidence>
<dbReference type="EnsemblMetazoa" id="XM_026439927">
    <property type="protein sequence ID" value="XP_026295712"/>
    <property type="gene ID" value="GeneID_408786"/>
</dbReference>
<dbReference type="GO" id="GO:0030424">
    <property type="term" value="C:axon"/>
    <property type="evidence" value="ECO:0007669"/>
    <property type="project" value="TreeGrafter"/>
</dbReference>
<dbReference type="Proteomes" id="UP000005203">
    <property type="component" value="Linkage group LG4"/>
</dbReference>
<proteinExistence type="predicted"/>
<dbReference type="FunFam" id="2.60.40.10:FF:000308">
    <property type="entry name" value="Down syndrome cell adhesion molecule, isoform D"/>
    <property type="match status" value="1"/>
</dbReference>
<feature type="domain" description="Ig-like" evidence="13">
    <location>
        <begin position="529"/>
        <end position="613"/>
    </location>
</feature>
<dbReference type="FunFam" id="2.60.40.10:FF:000230">
    <property type="entry name" value="Down syndrome cell adhesion molecule, isoform D"/>
    <property type="match status" value="1"/>
</dbReference>
<dbReference type="FunFam" id="2.60.40.10:FF:000426">
    <property type="entry name" value="Down syndrome cell adhesion molecule, isoform J"/>
    <property type="match status" value="1"/>
</dbReference>
<dbReference type="InterPro" id="IPR013783">
    <property type="entry name" value="Ig-like_fold"/>
</dbReference>
<dbReference type="FunFam" id="2.60.40.10:FF:000302">
    <property type="entry name" value="Down syndrome cell adhesion molecule, isoform D"/>
    <property type="match status" value="1"/>
</dbReference>
<evidence type="ECO:0000256" key="5">
    <source>
        <dbReference type="ARBA" id="ARBA00022889"/>
    </source>
</evidence>
<dbReference type="FunFam" id="2.60.40.10:FF:000017">
    <property type="entry name" value="Down syndrome cell adhesion molecule b"/>
    <property type="match status" value="2"/>
</dbReference>
<feature type="domain" description="Ig-like" evidence="13">
    <location>
        <begin position="431"/>
        <end position="524"/>
    </location>
</feature>
<keyword evidence="9" id="KW-0393">Immunoglobulin domain</keyword>
<feature type="compositionally biased region" description="Low complexity" evidence="10">
    <location>
        <begin position="1899"/>
        <end position="1912"/>
    </location>
</feature>
<dbReference type="Pfam" id="PF00041">
    <property type="entry name" value="fn3"/>
    <property type="match status" value="5"/>
</dbReference>
<evidence type="ECO:0000256" key="3">
    <source>
        <dbReference type="ARBA" id="ARBA00022729"/>
    </source>
</evidence>
<keyword evidence="16" id="KW-1185">Reference proteome</keyword>
<dbReference type="SUPFAM" id="SSF49265">
    <property type="entry name" value="Fibronectin type III"/>
    <property type="match status" value="3"/>
</dbReference>
<feature type="compositionally biased region" description="Polar residues" evidence="10">
    <location>
        <begin position="1830"/>
        <end position="1849"/>
    </location>
</feature>
<evidence type="ECO:0000313" key="16">
    <source>
        <dbReference type="Proteomes" id="UP000005203"/>
    </source>
</evidence>
<dbReference type="GO" id="GO:0007411">
    <property type="term" value="P:axon guidance"/>
    <property type="evidence" value="ECO:0007669"/>
    <property type="project" value="TreeGrafter"/>
</dbReference>
<dbReference type="FunFam" id="2.60.40.10:FF:000498">
    <property type="entry name" value="Down syndrome cell adhesion molecule, isoform J"/>
    <property type="match status" value="1"/>
</dbReference>
<dbReference type="FunFam" id="2.60.40.10:FF:000324">
    <property type="entry name" value="Down syndrome cell adhesion molecule, isoform D"/>
    <property type="match status" value="1"/>
</dbReference>
<feature type="domain" description="Ig-like" evidence="13">
    <location>
        <begin position="248"/>
        <end position="340"/>
    </location>
</feature>
<feature type="domain" description="Fibronectin type-III" evidence="14">
    <location>
        <begin position="1504"/>
        <end position="1599"/>
    </location>
</feature>
<dbReference type="PROSITE" id="PS50835">
    <property type="entry name" value="IG_LIKE"/>
    <property type="match status" value="10"/>
</dbReference>
<dbReference type="SMART" id="SM00408">
    <property type="entry name" value="IGc2"/>
    <property type="match status" value="10"/>
</dbReference>
<protein>
    <submittedName>
        <fullName evidence="17">Down syndrome cell adhesion molecule isoform X32</fullName>
    </submittedName>
</protein>
<evidence type="ECO:0000259" key="14">
    <source>
        <dbReference type="PROSITE" id="PS50853"/>
    </source>
</evidence>
<dbReference type="GO" id="GO:0042802">
    <property type="term" value="F:identical protein binding"/>
    <property type="evidence" value="ECO:0007669"/>
    <property type="project" value="UniProtKB-ARBA"/>
</dbReference>
<feature type="domain" description="Fibronectin type-III" evidence="14">
    <location>
        <begin position="917"/>
        <end position="1013"/>
    </location>
</feature>
<reference evidence="17" key="2">
    <citation type="submission" date="2025-04" db="UniProtKB">
        <authorList>
            <consortium name="RefSeq"/>
        </authorList>
    </citation>
    <scope>IDENTIFICATION</scope>
    <source>
        <strain evidence="17">DH4</strain>
        <tissue evidence="17">Whole body</tissue>
    </source>
</reference>
<dbReference type="GO" id="GO:0098632">
    <property type="term" value="F:cell-cell adhesion mediator activity"/>
    <property type="evidence" value="ECO:0007669"/>
    <property type="project" value="TreeGrafter"/>
</dbReference>
<dbReference type="Pfam" id="PF25059">
    <property type="entry name" value="FN3_DSCAM-DSCAML_C"/>
    <property type="match status" value="1"/>
</dbReference>
<feature type="domain" description="Ig-like" evidence="13">
    <location>
        <begin position="40"/>
        <end position="133"/>
    </location>
</feature>
<dbReference type="Gene3D" id="2.60.40.10">
    <property type="entry name" value="Immunoglobulins"/>
    <property type="match status" value="16"/>
</dbReference>
<evidence type="ECO:0000256" key="2">
    <source>
        <dbReference type="ARBA" id="ARBA00022692"/>
    </source>
</evidence>
<evidence type="ECO:0000256" key="6">
    <source>
        <dbReference type="ARBA" id="ARBA00022989"/>
    </source>
</evidence>
<keyword evidence="6 11" id="KW-1133">Transmembrane helix</keyword>
<feature type="domain" description="Ig-like" evidence="13">
    <location>
        <begin position="816"/>
        <end position="908"/>
    </location>
</feature>
<dbReference type="InterPro" id="IPR036116">
    <property type="entry name" value="FN3_sf"/>
</dbReference>
<dbReference type="PANTHER" id="PTHR10075">
    <property type="entry name" value="BASIGIN RELATED"/>
    <property type="match status" value="1"/>
</dbReference>
<evidence type="ECO:0000256" key="12">
    <source>
        <dbReference type="SAM" id="SignalP"/>
    </source>
</evidence>
<dbReference type="InterPro" id="IPR003599">
    <property type="entry name" value="Ig_sub"/>
</dbReference>
<evidence type="ECO:0000256" key="8">
    <source>
        <dbReference type="ARBA" id="ARBA00023157"/>
    </source>
</evidence>
<dbReference type="Pfam" id="PF12355">
    <property type="entry name" value="Dscam_C"/>
    <property type="match status" value="1"/>
</dbReference>
<dbReference type="SUPFAM" id="SSF48726">
    <property type="entry name" value="Immunoglobulin"/>
    <property type="match status" value="10"/>
</dbReference>
<evidence type="ECO:0000256" key="4">
    <source>
        <dbReference type="ARBA" id="ARBA00022737"/>
    </source>
</evidence>
<dbReference type="SMART" id="SM00409">
    <property type="entry name" value="IG"/>
    <property type="match status" value="10"/>
</dbReference>
<dbReference type="PANTHER" id="PTHR10075:SF53">
    <property type="entry name" value="DOWN SYNDROME CELL ADHESION MOLECULE 1, ISOFORM BQ"/>
    <property type="match status" value="1"/>
</dbReference>
<dbReference type="Pfam" id="PF07679">
    <property type="entry name" value="I-set"/>
    <property type="match status" value="6"/>
</dbReference>
<dbReference type="InterPro" id="IPR056754">
    <property type="entry name" value="DSCAM/DSCAML_C"/>
</dbReference>
<dbReference type="CDD" id="cd00096">
    <property type="entry name" value="Ig"/>
    <property type="match status" value="1"/>
</dbReference>
<dbReference type="GO" id="GO:0005886">
    <property type="term" value="C:plasma membrane"/>
    <property type="evidence" value="ECO:0007669"/>
    <property type="project" value="TreeGrafter"/>
</dbReference>
<keyword evidence="3 12" id="KW-0732">Signal</keyword>
<dbReference type="InterPro" id="IPR003598">
    <property type="entry name" value="Ig_sub2"/>
</dbReference>
<name>A0A7M7L1C1_APIME</name>
<dbReference type="FunFam" id="2.60.40.10:FF:000093">
    <property type="entry name" value="Down syndrome cell adhesion molecule, isoform B"/>
    <property type="match status" value="1"/>
</dbReference>